<evidence type="ECO:0000256" key="2">
    <source>
        <dbReference type="ARBA" id="ARBA00022801"/>
    </source>
</evidence>
<dbReference type="EMBL" id="KV722477">
    <property type="protein sequence ID" value="OCH87662.1"/>
    <property type="molecule type" value="Genomic_DNA"/>
</dbReference>
<keyword evidence="9" id="KW-1133">Transmembrane helix</keyword>
<evidence type="ECO:0000313" key="11">
    <source>
        <dbReference type="Proteomes" id="UP000250043"/>
    </source>
</evidence>
<accession>A0A8E2AT50</accession>
<name>A0A8E2AT50_9APHY</name>
<dbReference type="GO" id="GO:0071555">
    <property type="term" value="P:cell wall organization"/>
    <property type="evidence" value="ECO:0007669"/>
    <property type="project" value="UniProtKB-KW"/>
</dbReference>
<evidence type="ECO:0000313" key="10">
    <source>
        <dbReference type="EMBL" id="OCH87662.1"/>
    </source>
</evidence>
<dbReference type="GO" id="GO:0004338">
    <property type="term" value="F:glucan exo-1,3-beta-glucosidase activity"/>
    <property type="evidence" value="ECO:0007669"/>
    <property type="project" value="UniProtKB-EC"/>
</dbReference>
<feature type="transmembrane region" description="Helical" evidence="9">
    <location>
        <begin position="75"/>
        <end position="99"/>
    </location>
</feature>
<dbReference type="GO" id="GO:0009986">
    <property type="term" value="C:cell surface"/>
    <property type="evidence" value="ECO:0007669"/>
    <property type="project" value="TreeGrafter"/>
</dbReference>
<keyword evidence="2 10" id="KW-0378">Hydrolase</keyword>
<proteinExistence type="inferred from homology"/>
<dbReference type="PANTHER" id="PTHR31297:SF34">
    <property type="entry name" value="GLUCAN 1,3-BETA-GLUCOSIDASE 2"/>
    <property type="match status" value="1"/>
</dbReference>
<keyword evidence="4" id="KW-0326">Glycosidase</keyword>
<dbReference type="OrthoDB" id="62120at2759"/>
<feature type="region of interest" description="Disordered" evidence="8">
    <location>
        <begin position="106"/>
        <end position="138"/>
    </location>
</feature>
<dbReference type="InterPro" id="IPR050386">
    <property type="entry name" value="Glycosyl_hydrolase_5"/>
</dbReference>
<evidence type="ECO:0000256" key="5">
    <source>
        <dbReference type="ARBA" id="ARBA00023316"/>
    </source>
</evidence>
<dbReference type="GO" id="GO:0005576">
    <property type="term" value="C:extracellular region"/>
    <property type="evidence" value="ECO:0007669"/>
    <property type="project" value="TreeGrafter"/>
</dbReference>
<comment type="similarity">
    <text evidence="1">Belongs to the glycosyl hydrolase 5 (cellulase A) family.</text>
</comment>
<dbReference type="SUPFAM" id="SSF51445">
    <property type="entry name" value="(Trans)glycosidases"/>
    <property type="match status" value="1"/>
</dbReference>
<gene>
    <name evidence="10" type="ORF">OBBRIDRAFT_795979</name>
</gene>
<dbReference type="Gene3D" id="3.20.20.80">
    <property type="entry name" value="Glycosidases"/>
    <property type="match status" value="1"/>
</dbReference>
<protein>
    <recommendedName>
        <fullName evidence="7">glucan 1,3-beta-glucosidase</fullName>
        <ecNumber evidence="7">3.2.1.58</ecNumber>
    </recommendedName>
</protein>
<dbReference type="InterPro" id="IPR017853">
    <property type="entry name" value="GH"/>
</dbReference>
<evidence type="ECO:0000256" key="6">
    <source>
        <dbReference type="ARBA" id="ARBA00036824"/>
    </source>
</evidence>
<keyword evidence="9" id="KW-0812">Transmembrane</keyword>
<evidence type="ECO:0000256" key="1">
    <source>
        <dbReference type="ARBA" id="ARBA00005641"/>
    </source>
</evidence>
<feature type="compositionally biased region" description="Polar residues" evidence="8">
    <location>
        <begin position="18"/>
        <end position="34"/>
    </location>
</feature>
<feature type="region of interest" description="Disordered" evidence="8">
    <location>
        <begin position="1"/>
        <end position="44"/>
    </location>
</feature>
<dbReference type="AlphaFoldDB" id="A0A8E2AT50"/>
<evidence type="ECO:0000256" key="8">
    <source>
        <dbReference type="SAM" id="MobiDB-lite"/>
    </source>
</evidence>
<comment type="catalytic activity">
    <reaction evidence="6">
        <text>Successive hydrolysis of beta-D-glucose units from the non-reducing ends of (1-&gt;3)-beta-D-glucans, releasing alpha-glucose.</text>
        <dbReference type="EC" id="3.2.1.58"/>
    </reaction>
</comment>
<evidence type="ECO:0000256" key="3">
    <source>
        <dbReference type="ARBA" id="ARBA00023180"/>
    </source>
</evidence>
<dbReference type="PANTHER" id="PTHR31297">
    <property type="entry name" value="GLUCAN ENDO-1,6-BETA-GLUCOSIDASE B"/>
    <property type="match status" value="1"/>
</dbReference>
<keyword evidence="5" id="KW-0961">Cell wall biogenesis/degradation</keyword>
<keyword evidence="11" id="KW-1185">Reference proteome</keyword>
<keyword evidence="9" id="KW-0472">Membrane</keyword>
<dbReference type="GO" id="GO:0009251">
    <property type="term" value="P:glucan catabolic process"/>
    <property type="evidence" value="ECO:0007669"/>
    <property type="project" value="TreeGrafter"/>
</dbReference>
<dbReference type="Proteomes" id="UP000250043">
    <property type="component" value="Unassembled WGS sequence"/>
</dbReference>
<evidence type="ECO:0000256" key="9">
    <source>
        <dbReference type="SAM" id="Phobius"/>
    </source>
</evidence>
<evidence type="ECO:0000256" key="4">
    <source>
        <dbReference type="ARBA" id="ARBA00023295"/>
    </source>
</evidence>
<keyword evidence="3" id="KW-0325">Glycoprotein</keyword>
<evidence type="ECO:0000256" key="7">
    <source>
        <dbReference type="ARBA" id="ARBA00038929"/>
    </source>
</evidence>
<feature type="compositionally biased region" description="Low complexity" evidence="8">
    <location>
        <begin position="108"/>
        <end position="123"/>
    </location>
</feature>
<dbReference type="EC" id="3.2.1.58" evidence="7"/>
<sequence>MAAEERFADANLPAPSLLDTSARNSYTGTAAPSPSISPPQLDVSDSQLPLAKNEASSVIPDGGLAASSTPRRRRLVLISLAIIAAVIVVVLAVILPVFFTVIKKHNHSGSSSSSSSSSGGSSSAANPESPSGAITGGDGSLVTTADNITFTYKNQFGGYWFYDPNDPFNSSARAQSWTPALNETWDYSTDQIHGVNLGGWLVLEPYIVPALFEKYQNVTPSPALPGGLVVDEWSLSVAMLNDTSEGGGIEQIEEHYQTFITEVDFAQIAGAGLSWIRLPVPYWAVETWPGEPFLAKTAWNYVLLALQWARKYGLRVYLELHTAPGSQNGYNHSGREGPINFLNGPMGVANADRTFGYIRVLAEFVSQNQYQDVVQMFGVLNEPLLGIIGRDQLTRFYLQSHDMLREITGIGKGAYMVIHDGFQGTGSWADFLPGSDRIVLDTHPYVAFGGGLDAPLDSWPPAACRGFQTNMSQTTFGITITGEFSAAINDCGKWLKGVGVAPSFNNCAPWDDWPNWTQDMKSGVMQFVMAEMDAMHVPGWWFWTWKIGNSSVTGKVEAPMWSYQLGLENGWIPEDPRTAVGTCNLVGVTDNDPFNGTYQSWQTGGSGAGTIAATALASFSQYPPPAISNADGADPTLLPQYTHTSAVPTLPPASFSGIPTASIGDGWADPADTSLAPVQIAGCLYPNAWGAPQTATAFLCGTAAAAAEATMTP</sequence>
<organism evidence="10 11">
    <name type="scientific">Obba rivulosa</name>
    <dbReference type="NCBI Taxonomy" id="1052685"/>
    <lineage>
        <taxon>Eukaryota</taxon>
        <taxon>Fungi</taxon>
        <taxon>Dikarya</taxon>
        <taxon>Basidiomycota</taxon>
        <taxon>Agaricomycotina</taxon>
        <taxon>Agaricomycetes</taxon>
        <taxon>Polyporales</taxon>
        <taxon>Gelatoporiaceae</taxon>
        <taxon>Obba</taxon>
    </lineage>
</organism>
<reference evidence="10 11" key="1">
    <citation type="submission" date="2016-07" db="EMBL/GenBank/DDBJ databases">
        <title>Draft genome of the white-rot fungus Obba rivulosa 3A-2.</title>
        <authorList>
            <consortium name="DOE Joint Genome Institute"/>
            <person name="Miettinen O."/>
            <person name="Riley R."/>
            <person name="Acob R."/>
            <person name="Barry K."/>
            <person name="Cullen D."/>
            <person name="De Vries R."/>
            <person name="Hainaut M."/>
            <person name="Hatakka A."/>
            <person name="Henrissat B."/>
            <person name="Hilden K."/>
            <person name="Kuo R."/>
            <person name="Labutti K."/>
            <person name="Lipzen A."/>
            <person name="Makela M.R."/>
            <person name="Sandor L."/>
            <person name="Spatafora J.W."/>
            <person name="Grigoriev I.V."/>
            <person name="Hibbett D.S."/>
        </authorList>
    </citation>
    <scope>NUCLEOTIDE SEQUENCE [LARGE SCALE GENOMIC DNA]</scope>
    <source>
        <strain evidence="10 11">3A-2</strain>
    </source>
</reference>